<sequence>MLELISRAAFEADVSRLDVAAVRRWGWEIVSAEYPVLDVIFHHPTAAALRLRLECEQWNELPPSIQLLRADGTPVDAAPPSTSSIFHPCPHPVTGRLFVCMRGVREYHTHESHLTEAWSNYRGTSGNDLIGIVTQIYRSWKKTVG</sequence>
<reference evidence="2 3" key="1">
    <citation type="submission" date="2016-11" db="EMBL/GenBank/DDBJ databases">
        <authorList>
            <person name="Jaros S."/>
            <person name="Januszkiewicz K."/>
            <person name="Wedrychowicz H."/>
        </authorList>
    </citation>
    <scope>NUCLEOTIDE SEQUENCE [LARGE SCALE GENOMIC DNA]</scope>
    <source>
        <strain evidence="2 3">DSM 19436</strain>
    </source>
</reference>
<organism evidence="2 3">
    <name type="scientific">Kaistia soli DSM 19436</name>
    <dbReference type="NCBI Taxonomy" id="1122133"/>
    <lineage>
        <taxon>Bacteria</taxon>
        <taxon>Pseudomonadati</taxon>
        <taxon>Pseudomonadota</taxon>
        <taxon>Alphaproteobacteria</taxon>
        <taxon>Hyphomicrobiales</taxon>
        <taxon>Kaistiaceae</taxon>
        <taxon>Kaistia</taxon>
    </lineage>
</organism>
<dbReference type="InterPro" id="IPR025873">
    <property type="entry name" value="Metal-bd_dom_prd"/>
</dbReference>
<protein>
    <submittedName>
        <fullName evidence="2">Predicted metal binding domain-containing protein</fullName>
    </submittedName>
</protein>
<feature type="domain" description="Metal binding" evidence="1">
    <location>
        <begin position="96"/>
        <end position="138"/>
    </location>
</feature>
<gene>
    <name evidence="2" type="ORF">SAMN02745157_4520</name>
</gene>
<dbReference type="OrthoDB" id="9804396at2"/>
<dbReference type="STRING" id="1122133.SAMN02745157_4520"/>
<proteinExistence type="predicted"/>
<keyword evidence="3" id="KW-1185">Reference proteome</keyword>
<dbReference type="RefSeq" id="WP_073057713.1">
    <property type="nucleotide sequence ID" value="NZ_FQUP01000006.1"/>
</dbReference>
<evidence type="ECO:0000313" key="3">
    <source>
        <dbReference type="Proteomes" id="UP000184485"/>
    </source>
</evidence>
<dbReference type="EMBL" id="FQUP01000006">
    <property type="protein sequence ID" value="SHG61099.1"/>
    <property type="molecule type" value="Genomic_DNA"/>
</dbReference>
<dbReference type="AlphaFoldDB" id="A0A1M5L8M7"/>
<evidence type="ECO:0000259" key="1">
    <source>
        <dbReference type="Pfam" id="PF14455"/>
    </source>
</evidence>
<dbReference type="Proteomes" id="UP000184485">
    <property type="component" value="Unassembled WGS sequence"/>
</dbReference>
<name>A0A1M5L8M7_9HYPH</name>
<evidence type="ECO:0000313" key="2">
    <source>
        <dbReference type="EMBL" id="SHG61099.1"/>
    </source>
</evidence>
<dbReference type="Pfam" id="PF14455">
    <property type="entry name" value="Metal_CEHH"/>
    <property type="match status" value="1"/>
</dbReference>
<accession>A0A1M5L8M7</accession>